<name>A0A2Z7CPM4_9LAMI</name>
<sequence>MLCNRLRGTAARGGRKSLAMASPSSRIHAMSIDYPWRNNCARLLAHWPASARPSCATIVRPHALLRAHVGAAA</sequence>
<gene>
    <name evidence="1" type="ORF">F511_24441</name>
</gene>
<reference evidence="1 2" key="1">
    <citation type="journal article" date="2015" name="Proc. Natl. Acad. Sci. U.S.A.">
        <title>The resurrection genome of Boea hygrometrica: A blueprint for survival of dehydration.</title>
        <authorList>
            <person name="Xiao L."/>
            <person name="Yang G."/>
            <person name="Zhang L."/>
            <person name="Yang X."/>
            <person name="Zhao S."/>
            <person name="Ji Z."/>
            <person name="Zhou Q."/>
            <person name="Hu M."/>
            <person name="Wang Y."/>
            <person name="Chen M."/>
            <person name="Xu Y."/>
            <person name="Jin H."/>
            <person name="Xiao X."/>
            <person name="Hu G."/>
            <person name="Bao F."/>
            <person name="Hu Y."/>
            <person name="Wan P."/>
            <person name="Li L."/>
            <person name="Deng X."/>
            <person name="Kuang T."/>
            <person name="Xiang C."/>
            <person name="Zhu J.K."/>
            <person name="Oliver M.J."/>
            <person name="He Y."/>
        </authorList>
    </citation>
    <scope>NUCLEOTIDE SEQUENCE [LARGE SCALE GENOMIC DNA]</scope>
    <source>
        <strain evidence="2">cv. XS01</strain>
    </source>
</reference>
<proteinExistence type="predicted"/>
<dbReference type="Proteomes" id="UP000250235">
    <property type="component" value="Unassembled WGS sequence"/>
</dbReference>
<accession>A0A2Z7CPM4</accession>
<dbReference type="AlphaFoldDB" id="A0A2Z7CPM4"/>
<evidence type="ECO:0000313" key="1">
    <source>
        <dbReference type="EMBL" id="KZV48335.1"/>
    </source>
</evidence>
<protein>
    <submittedName>
        <fullName evidence="1">Uncharacterized protein</fullName>
    </submittedName>
</protein>
<keyword evidence="2" id="KW-1185">Reference proteome</keyword>
<dbReference type="EMBL" id="KQ993920">
    <property type="protein sequence ID" value="KZV48335.1"/>
    <property type="molecule type" value="Genomic_DNA"/>
</dbReference>
<organism evidence="1 2">
    <name type="scientific">Dorcoceras hygrometricum</name>
    <dbReference type="NCBI Taxonomy" id="472368"/>
    <lineage>
        <taxon>Eukaryota</taxon>
        <taxon>Viridiplantae</taxon>
        <taxon>Streptophyta</taxon>
        <taxon>Embryophyta</taxon>
        <taxon>Tracheophyta</taxon>
        <taxon>Spermatophyta</taxon>
        <taxon>Magnoliopsida</taxon>
        <taxon>eudicotyledons</taxon>
        <taxon>Gunneridae</taxon>
        <taxon>Pentapetalae</taxon>
        <taxon>asterids</taxon>
        <taxon>lamiids</taxon>
        <taxon>Lamiales</taxon>
        <taxon>Gesneriaceae</taxon>
        <taxon>Didymocarpoideae</taxon>
        <taxon>Trichosporeae</taxon>
        <taxon>Loxocarpinae</taxon>
        <taxon>Dorcoceras</taxon>
    </lineage>
</organism>
<evidence type="ECO:0000313" key="2">
    <source>
        <dbReference type="Proteomes" id="UP000250235"/>
    </source>
</evidence>